<dbReference type="EMBL" id="JH767139">
    <property type="protein sequence ID" value="EQC39429.1"/>
    <property type="molecule type" value="Genomic_DNA"/>
</dbReference>
<keyword evidence="2" id="KW-1185">Reference proteome</keyword>
<protein>
    <submittedName>
        <fullName evidence="1">Uncharacterized protein</fullName>
    </submittedName>
</protein>
<dbReference type="OrthoDB" id="73834at2759"/>
<accession>T0QMX5</accession>
<gene>
    <name evidence="1" type="ORF">SDRG_03632</name>
</gene>
<sequence length="145" mass="16580">MKPAEAHRSRAPPRSRFQLPTRHLDIEGDIYKALAAVALAAELRLPDAIFPNSTLICTDSADLVYLFCPEHETYHHFLVDCSFIKDVGSLPTALSGYLYSTPTTASNMQRAVFRYRWPVLRACVWFNVWRVRNDRVFRADLPLPS</sequence>
<organism evidence="1 2">
    <name type="scientific">Saprolegnia diclina (strain VS20)</name>
    <dbReference type="NCBI Taxonomy" id="1156394"/>
    <lineage>
        <taxon>Eukaryota</taxon>
        <taxon>Sar</taxon>
        <taxon>Stramenopiles</taxon>
        <taxon>Oomycota</taxon>
        <taxon>Saprolegniomycetes</taxon>
        <taxon>Saprolegniales</taxon>
        <taxon>Saprolegniaceae</taxon>
        <taxon>Saprolegnia</taxon>
    </lineage>
</organism>
<reference evidence="1 2" key="1">
    <citation type="submission" date="2012-04" db="EMBL/GenBank/DDBJ databases">
        <title>The Genome Sequence of Saprolegnia declina VS20.</title>
        <authorList>
            <consortium name="The Broad Institute Genome Sequencing Platform"/>
            <person name="Russ C."/>
            <person name="Nusbaum C."/>
            <person name="Tyler B."/>
            <person name="van West P."/>
            <person name="Dieguez-Uribeondo J."/>
            <person name="de Bruijn I."/>
            <person name="Tripathy S."/>
            <person name="Jiang R."/>
            <person name="Young S.K."/>
            <person name="Zeng Q."/>
            <person name="Gargeya S."/>
            <person name="Fitzgerald M."/>
            <person name="Haas B."/>
            <person name="Abouelleil A."/>
            <person name="Alvarado L."/>
            <person name="Arachchi H.M."/>
            <person name="Berlin A."/>
            <person name="Chapman S.B."/>
            <person name="Goldberg J."/>
            <person name="Griggs A."/>
            <person name="Gujja S."/>
            <person name="Hansen M."/>
            <person name="Howarth C."/>
            <person name="Imamovic A."/>
            <person name="Larimer J."/>
            <person name="McCowen C."/>
            <person name="Montmayeur A."/>
            <person name="Murphy C."/>
            <person name="Neiman D."/>
            <person name="Pearson M."/>
            <person name="Priest M."/>
            <person name="Roberts A."/>
            <person name="Saif S."/>
            <person name="Shea T."/>
            <person name="Sisk P."/>
            <person name="Sykes S."/>
            <person name="Wortman J."/>
            <person name="Nusbaum C."/>
            <person name="Birren B."/>
        </authorList>
    </citation>
    <scope>NUCLEOTIDE SEQUENCE [LARGE SCALE GENOMIC DNA]</scope>
    <source>
        <strain evidence="1 2">VS20</strain>
    </source>
</reference>
<dbReference type="AlphaFoldDB" id="T0QMX5"/>
<proteinExistence type="predicted"/>
<evidence type="ECO:0000313" key="2">
    <source>
        <dbReference type="Proteomes" id="UP000030762"/>
    </source>
</evidence>
<dbReference type="GeneID" id="19944359"/>
<name>T0QMX5_SAPDV</name>
<dbReference type="InParanoid" id="T0QMX5"/>
<dbReference type="Proteomes" id="UP000030762">
    <property type="component" value="Unassembled WGS sequence"/>
</dbReference>
<evidence type="ECO:0000313" key="1">
    <source>
        <dbReference type="EMBL" id="EQC39429.1"/>
    </source>
</evidence>
<dbReference type="RefSeq" id="XP_008607490.1">
    <property type="nucleotide sequence ID" value="XM_008609268.1"/>
</dbReference>
<dbReference type="VEuPathDB" id="FungiDB:SDRG_03632"/>